<proteinExistence type="predicted"/>
<accession>A0A2P5FHA3</accession>
<evidence type="ECO:0000313" key="2">
    <source>
        <dbReference type="Proteomes" id="UP000237000"/>
    </source>
</evidence>
<dbReference type="AlphaFoldDB" id="A0A2P5FHA3"/>
<comment type="caution">
    <text evidence="1">The sequence shown here is derived from an EMBL/GenBank/DDBJ whole genome shotgun (WGS) entry which is preliminary data.</text>
</comment>
<dbReference type="EMBL" id="JXTC01000033">
    <property type="protein sequence ID" value="PON97177.1"/>
    <property type="molecule type" value="Genomic_DNA"/>
</dbReference>
<evidence type="ECO:0000313" key="1">
    <source>
        <dbReference type="EMBL" id="PON97177.1"/>
    </source>
</evidence>
<reference evidence="2" key="1">
    <citation type="submission" date="2016-06" db="EMBL/GenBank/DDBJ databases">
        <title>Parallel loss of symbiosis genes in relatives of nitrogen-fixing non-legume Parasponia.</title>
        <authorList>
            <person name="Van Velzen R."/>
            <person name="Holmer R."/>
            <person name="Bu F."/>
            <person name="Rutten L."/>
            <person name="Van Zeijl A."/>
            <person name="Liu W."/>
            <person name="Santuari L."/>
            <person name="Cao Q."/>
            <person name="Sharma T."/>
            <person name="Shen D."/>
            <person name="Roswanjaya Y."/>
            <person name="Wardhani T."/>
            <person name="Kalhor M.S."/>
            <person name="Jansen J."/>
            <person name="Van den Hoogen J."/>
            <person name="Gungor B."/>
            <person name="Hartog M."/>
            <person name="Hontelez J."/>
            <person name="Verver J."/>
            <person name="Yang W.-C."/>
            <person name="Schijlen E."/>
            <person name="Repin R."/>
            <person name="Schilthuizen M."/>
            <person name="Schranz E."/>
            <person name="Heidstra R."/>
            <person name="Miyata K."/>
            <person name="Fedorova E."/>
            <person name="Kohlen W."/>
            <person name="Bisseling T."/>
            <person name="Smit S."/>
            <person name="Geurts R."/>
        </authorList>
    </citation>
    <scope>NUCLEOTIDE SEQUENCE [LARGE SCALE GENOMIC DNA]</scope>
    <source>
        <strain evidence="2">cv. RG33-2</strain>
    </source>
</reference>
<gene>
    <name evidence="1" type="ORF">TorRG33x02_069330</name>
</gene>
<name>A0A2P5FHA3_TREOI</name>
<dbReference type="Proteomes" id="UP000237000">
    <property type="component" value="Unassembled WGS sequence"/>
</dbReference>
<keyword evidence="2" id="KW-1185">Reference proteome</keyword>
<sequence length="88" mass="9842">MAPQLHAGLTHLLAVVLSTQMPLVSLKVRLIQSLTLCSGEMTIPLFRLASYLLCTLMSTDFVCVVQTIRLSFLHLLCTLMSTDYVRKM</sequence>
<protein>
    <submittedName>
        <fullName evidence="1">Uncharacterized protein</fullName>
    </submittedName>
</protein>
<dbReference type="InParanoid" id="A0A2P5FHA3"/>
<organism evidence="1 2">
    <name type="scientific">Trema orientale</name>
    <name type="common">Charcoal tree</name>
    <name type="synonym">Celtis orientalis</name>
    <dbReference type="NCBI Taxonomy" id="63057"/>
    <lineage>
        <taxon>Eukaryota</taxon>
        <taxon>Viridiplantae</taxon>
        <taxon>Streptophyta</taxon>
        <taxon>Embryophyta</taxon>
        <taxon>Tracheophyta</taxon>
        <taxon>Spermatophyta</taxon>
        <taxon>Magnoliopsida</taxon>
        <taxon>eudicotyledons</taxon>
        <taxon>Gunneridae</taxon>
        <taxon>Pentapetalae</taxon>
        <taxon>rosids</taxon>
        <taxon>fabids</taxon>
        <taxon>Rosales</taxon>
        <taxon>Cannabaceae</taxon>
        <taxon>Trema</taxon>
    </lineage>
</organism>
<dbReference type="OrthoDB" id="10448117at2759"/>